<evidence type="ECO:0000313" key="3">
    <source>
        <dbReference type="Proteomes" id="UP000295008"/>
    </source>
</evidence>
<feature type="transmembrane region" description="Helical" evidence="1">
    <location>
        <begin position="127"/>
        <end position="145"/>
    </location>
</feature>
<dbReference type="EMBL" id="SLUN01000041">
    <property type="protein sequence ID" value="TCL58632.1"/>
    <property type="molecule type" value="Genomic_DNA"/>
</dbReference>
<feature type="transmembrane region" description="Helical" evidence="1">
    <location>
        <begin position="88"/>
        <end position="107"/>
    </location>
</feature>
<dbReference type="AlphaFoldDB" id="A0A4R1R042"/>
<feature type="transmembrane region" description="Helical" evidence="1">
    <location>
        <begin position="6"/>
        <end position="25"/>
    </location>
</feature>
<name>A0A4R1R042_HYDET</name>
<keyword evidence="1" id="KW-0812">Transmembrane</keyword>
<gene>
    <name evidence="2" type="ORF">EDC14_104125</name>
</gene>
<keyword evidence="1" id="KW-0472">Membrane</keyword>
<dbReference type="OrthoDB" id="9856709at2"/>
<proteinExistence type="predicted"/>
<accession>A0A4R1R042</accession>
<protein>
    <submittedName>
        <fullName evidence="2">Uncharacterized protein</fullName>
    </submittedName>
</protein>
<reference evidence="2 3" key="1">
    <citation type="submission" date="2019-03" db="EMBL/GenBank/DDBJ databases">
        <title>Genomic Encyclopedia of Type Strains, Phase IV (KMG-IV): sequencing the most valuable type-strain genomes for metagenomic binning, comparative biology and taxonomic classification.</title>
        <authorList>
            <person name="Goeker M."/>
        </authorList>
    </citation>
    <scope>NUCLEOTIDE SEQUENCE [LARGE SCALE GENOMIC DNA]</scope>
    <source>
        <strain evidence="2 3">LX-B</strain>
    </source>
</reference>
<evidence type="ECO:0000313" key="2">
    <source>
        <dbReference type="EMBL" id="TCL58632.1"/>
    </source>
</evidence>
<keyword evidence="3" id="KW-1185">Reference proteome</keyword>
<evidence type="ECO:0000256" key="1">
    <source>
        <dbReference type="SAM" id="Phobius"/>
    </source>
</evidence>
<organism evidence="2 3">
    <name type="scientific">Hydrogenispora ethanolica</name>
    <dbReference type="NCBI Taxonomy" id="1082276"/>
    <lineage>
        <taxon>Bacteria</taxon>
        <taxon>Bacillati</taxon>
        <taxon>Bacillota</taxon>
        <taxon>Hydrogenispora</taxon>
    </lineage>
</organism>
<dbReference type="RefSeq" id="WP_132016759.1">
    <property type="nucleotide sequence ID" value="NZ_SLUN01000041.1"/>
</dbReference>
<comment type="caution">
    <text evidence="2">The sequence shown here is derived from an EMBL/GenBank/DDBJ whole genome shotgun (WGS) entry which is preliminary data.</text>
</comment>
<keyword evidence="1" id="KW-1133">Transmembrane helix</keyword>
<feature type="transmembrane region" description="Helical" evidence="1">
    <location>
        <begin position="62"/>
        <end position="81"/>
    </location>
</feature>
<sequence length="151" mass="17055">MIRDKIVLGGLVGVFGKLAMDIFQLPMWKMKLVKHPLAHYAGSLLLDVGTIHHTLFGSAVSFMADYIYGIFLGIIFVYFVYCTGKRHLIFKGLIFGAFLWLFSFGVIRSLPIVKLREAVPGSALYQLFFHLVFGLGLGISVKLLSQRRWIE</sequence>
<dbReference type="Proteomes" id="UP000295008">
    <property type="component" value="Unassembled WGS sequence"/>
</dbReference>